<protein>
    <recommendedName>
        <fullName evidence="4">DUF3899 domain-containing protein</fullName>
    </recommendedName>
</protein>
<evidence type="ECO:0008006" key="4">
    <source>
        <dbReference type="Google" id="ProtNLM"/>
    </source>
</evidence>
<accession>A0A1F6YWW3</accession>
<gene>
    <name evidence="2" type="ORF">A2456_02250</name>
</gene>
<organism evidence="2 3">
    <name type="scientific">Candidatus Nomurabacteria bacterium RIFOXYC2_FULL_36_19</name>
    <dbReference type="NCBI Taxonomy" id="1801806"/>
    <lineage>
        <taxon>Bacteria</taxon>
        <taxon>Candidatus Nomuraibacteriota</taxon>
    </lineage>
</organism>
<reference evidence="2 3" key="1">
    <citation type="journal article" date="2016" name="Nat. Commun.">
        <title>Thousands of microbial genomes shed light on interconnected biogeochemical processes in an aquifer system.</title>
        <authorList>
            <person name="Anantharaman K."/>
            <person name="Brown C.T."/>
            <person name="Hug L.A."/>
            <person name="Sharon I."/>
            <person name="Castelle C.J."/>
            <person name="Probst A.J."/>
            <person name="Thomas B.C."/>
            <person name="Singh A."/>
            <person name="Wilkins M.J."/>
            <person name="Karaoz U."/>
            <person name="Brodie E.L."/>
            <person name="Williams K.H."/>
            <person name="Hubbard S.S."/>
            <person name="Banfield J.F."/>
        </authorList>
    </citation>
    <scope>NUCLEOTIDE SEQUENCE [LARGE SCALE GENOMIC DNA]</scope>
</reference>
<dbReference type="EMBL" id="MFWE01000002">
    <property type="protein sequence ID" value="OGJ10825.1"/>
    <property type="molecule type" value="Genomic_DNA"/>
</dbReference>
<keyword evidence="1" id="KW-0812">Transmembrane</keyword>
<feature type="transmembrane region" description="Helical" evidence="1">
    <location>
        <begin position="66"/>
        <end position="86"/>
    </location>
</feature>
<dbReference type="Proteomes" id="UP000178975">
    <property type="component" value="Unassembled WGS sequence"/>
</dbReference>
<feature type="transmembrane region" description="Helical" evidence="1">
    <location>
        <begin position="6"/>
        <end position="30"/>
    </location>
</feature>
<evidence type="ECO:0000313" key="3">
    <source>
        <dbReference type="Proteomes" id="UP000178975"/>
    </source>
</evidence>
<name>A0A1F6YWW3_9BACT</name>
<keyword evidence="1" id="KW-1133">Transmembrane helix</keyword>
<sequence>MKSGNIITWFLVGILVFGVYFTVFGLKLLFKQGFVEKLRKGIWKSGELSEKNFPGKSGYNYDKYGTGIYSLIMGLLALGFSIYALFFN</sequence>
<keyword evidence="1" id="KW-0472">Membrane</keyword>
<proteinExistence type="predicted"/>
<comment type="caution">
    <text evidence="2">The sequence shown here is derived from an EMBL/GenBank/DDBJ whole genome shotgun (WGS) entry which is preliminary data.</text>
</comment>
<evidence type="ECO:0000256" key="1">
    <source>
        <dbReference type="SAM" id="Phobius"/>
    </source>
</evidence>
<evidence type="ECO:0000313" key="2">
    <source>
        <dbReference type="EMBL" id="OGJ10825.1"/>
    </source>
</evidence>
<dbReference type="AlphaFoldDB" id="A0A1F6YWW3"/>